<sequence>MGKIGGTSWLNVVKKAFTSPAKDRHQDEKKSGKRRDQEHDQQEEEKKRGKRRWIFQKPWSCETTIQRDETQKMNLASNASANMSGANLAGTSAPEMAQQQCAIGVAMATKVATEAAVATAEAAAEILRLTRPSISDGQRRAAILIQSAFRGYLARRALLALKGLVKLQALVRGHNVRERAKMTLQCMQALIRLQAQACDQRKRLSCEGYIFRSDANSKWGPLTTAKKSRDARGSVDGQYPPPMYIHDLLQETEEVASKPGMHLSRAFSRQMWKTGKAQISVDKAAYEENPILYESFDRIRKQPKEISRASCDENDSVNIVEMDSSIRPCTYTAQNLPTRQACNYQDCRHWPSSYTTSSPLHRMSELSIQPPVPQSPVRIKPLKMQSASPRCQREERYSPAAHTPTCSNFSVPAHKPKYMAATASTNARARSLSTPRQRPSTPQTEKKGSAKKRLLFTAPDPYSDVDITPRWHHSSKNPICTNTVTCVLEDQQRS</sequence>
<feature type="domain" description="DUF4005" evidence="5">
    <location>
        <begin position="388"/>
        <end position="464"/>
    </location>
</feature>
<evidence type="ECO:0000256" key="1">
    <source>
        <dbReference type="ARBA" id="ARBA00022860"/>
    </source>
</evidence>
<gene>
    <name evidence="7" type="primary">LOC113728250</name>
</gene>
<protein>
    <submittedName>
        <fullName evidence="7">Protein IQ-DOMAIN 18-like isoform X1</fullName>
    </submittedName>
</protein>
<evidence type="ECO:0000256" key="4">
    <source>
        <dbReference type="SAM" id="MobiDB-lite"/>
    </source>
</evidence>
<reference evidence="7" key="2">
    <citation type="submission" date="2025-08" db="UniProtKB">
        <authorList>
            <consortium name="RefSeq"/>
        </authorList>
    </citation>
    <scope>IDENTIFICATION</scope>
    <source>
        <tissue evidence="7">Leaves</tissue>
    </source>
</reference>
<dbReference type="InterPro" id="IPR025064">
    <property type="entry name" value="DUF4005"/>
</dbReference>
<reference evidence="6" key="1">
    <citation type="journal article" date="2025" name="Foods">
        <title>Unveiling the Microbial Signatures of Arabica Coffee Cherries: Insights into Ripeness Specific Diversity, Functional Traits, and Implications for Quality and Safety.</title>
        <authorList>
            <consortium name="RefSeq"/>
            <person name="Tenea G.N."/>
            <person name="Cifuentes V."/>
            <person name="Reyes P."/>
            <person name="Cevallos-Vallejos M."/>
        </authorList>
    </citation>
    <scope>NUCLEOTIDE SEQUENCE [LARGE SCALE GENOMIC DNA]</scope>
</reference>
<dbReference type="PANTHER" id="PTHR32295:SF121">
    <property type="entry name" value="DUF4005 DOMAIN-CONTAINING PROTEIN"/>
    <property type="match status" value="1"/>
</dbReference>
<dbReference type="GeneID" id="113728250"/>
<dbReference type="InterPro" id="IPR000048">
    <property type="entry name" value="IQ_motif_EF-hand-BS"/>
</dbReference>
<comment type="subunit">
    <text evidence="3">Binds to multiple calmodulin (CaM) in the presence of Ca(2+) and CaM-like proteins.</text>
</comment>
<comment type="similarity">
    <text evidence="2">Belongs to the IQD family.</text>
</comment>
<dbReference type="Pfam" id="PF13178">
    <property type="entry name" value="DUF4005"/>
    <property type="match status" value="1"/>
</dbReference>
<dbReference type="AlphaFoldDB" id="A0A6P6VZR8"/>
<accession>A0A6P6VZR8</accession>
<dbReference type="Gene3D" id="1.20.5.190">
    <property type="match status" value="1"/>
</dbReference>
<dbReference type="RefSeq" id="XP_027108609.2">
    <property type="nucleotide sequence ID" value="XM_027252808.2"/>
</dbReference>
<proteinExistence type="inferred from homology"/>
<dbReference type="Proteomes" id="UP001652660">
    <property type="component" value="Chromosome 2c"/>
</dbReference>
<dbReference type="SMART" id="SM00015">
    <property type="entry name" value="IQ"/>
    <property type="match status" value="2"/>
</dbReference>
<feature type="region of interest" description="Disordered" evidence="4">
    <location>
        <begin position="1"/>
        <end position="51"/>
    </location>
</feature>
<dbReference type="PANTHER" id="PTHR32295">
    <property type="entry name" value="IQ-DOMAIN 5-RELATED"/>
    <property type="match status" value="1"/>
</dbReference>
<organism evidence="6 7">
    <name type="scientific">Coffea arabica</name>
    <name type="common">Arabian coffee</name>
    <dbReference type="NCBI Taxonomy" id="13443"/>
    <lineage>
        <taxon>Eukaryota</taxon>
        <taxon>Viridiplantae</taxon>
        <taxon>Streptophyta</taxon>
        <taxon>Embryophyta</taxon>
        <taxon>Tracheophyta</taxon>
        <taxon>Spermatophyta</taxon>
        <taxon>Magnoliopsida</taxon>
        <taxon>eudicotyledons</taxon>
        <taxon>Gunneridae</taxon>
        <taxon>Pentapetalae</taxon>
        <taxon>asterids</taxon>
        <taxon>lamiids</taxon>
        <taxon>Gentianales</taxon>
        <taxon>Rubiaceae</taxon>
        <taxon>Ixoroideae</taxon>
        <taxon>Gardenieae complex</taxon>
        <taxon>Bertiereae - Coffeeae clade</taxon>
        <taxon>Coffeeae</taxon>
        <taxon>Coffea</taxon>
    </lineage>
</organism>
<dbReference type="Pfam" id="PF00612">
    <property type="entry name" value="IQ"/>
    <property type="match status" value="1"/>
</dbReference>
<keyword evidence="1" id="KW-0112">Calmodulin-binding</keyword>
<keyword evidence="6" id="KW-1185">Reference proteome</keyword>
<dbReference type="OrthoDB" id="776767at2759"/>
<dbReference type="GO" id="GO:0005516">
    <property type="term" value="F:calmodulin binding"/>
    <property type="evidence" value="ECO:0007669"/>
    <property type="project" value="UniProtKB-KW"/>
</dbReference>
<dbReference type="CDD" id="cd23767">
    <property type="entry name" value="IQCD"/>
    <property type="match status" value="1"/>
</dbReference>
<dbReference type="PROSITE" id="PS50096">
    <property type="entry name" value="IQ"/>
    <property type="match status" value="2"/>
</dbReference>
<feature type="compositionally biased region" description="Basic and acidic residues" evidence="4">
    <location>
        <begin position="21"/>
        <end position="47"/>
    </location>
</feature>
<evidence type="ECO:0000313" key="6">
    <source>
        <dbReference type="Proteomes" id="UP001652660"/>
    </source>
</evidence>
<evidence type="ECO:0000313" key="7">
    <source>
        <dbReference type="RefSeq" id="XP_027108609.2"/>
    </source>
</evidence>
<feature type="compositionally biased region" description="Low complexity" evidence="4">
    <location>
        <begin position="420"/>
        <end position="434"/>
    </location>
</feature>
<evidence type="ECO:0000259" key="5">
    <source>
        <dbReference type="Pfam" id="PF13178"/>
    </source>
</evidence>
<evidence type="ECO:0000256" key="2">
    <source>
        <dbReference type="ARBA" id="ARBA00024341"/>
    </source>
</evidence>
<feature type="region of interest" description="Disordered" evidence="4">
    <location>
        <begin position="382"/>
        <end position="452"/>
    </location>
</feature>
<name>A0A6P6VZR8_COFAR</name>
<evidence type="ECO:0000256" key="3">
    <source>
        <dbReference type="ARBA" id="ARBA00024378"/>
    </source>
</evidence>